<feature type="compositionally biased region" description="Acidic residues" evidence="4">
    <location>
        <begin position="552"/>
        <end position="583"/>
    </location>
</feature>
<feature type="transmembrane region" description="Helical" evidence="5">
    <location>
        <begin position="211"/>
        <end position="236"/>
    </location>
</feature>
<dbReference type="PANTHER" id="PTHR23121">
    <property type="entry name" value="SODIUM-DEPENDENT GLUCOSE TRANSPORTER 1"/>
    <property type="match status" value="1"/>
</dbReference>
<evidence type="ECO:0000256" key="1">
    <source>
        <dbReference type="ARBA" id="ARBA00022692"/>
    </source>
</evidence>
<evidence type="ECO:0000313" key="6">
    <source>
        <dbReference type="EMBL" id="KAG8192645.1"/>
    </source>
</evidence>
<keyword evidence="1 5" id="KW-0812">Transmembrane</keyword>
<keyword evidence="7" id="KW-1185">Reference proteome</keyword>
<feature type="transmembrane region" description="Helical" evidence="5">
    <location>
        <begin position="131"/>
        <end position="155"/>
    </location>
</feature>
<dbReference type="InterPro" id="IPR036259">
    <property type="entry name" value="MFS_trans_sf"/>
</dbReference>
<gene>
    <name evidence="6" type="ORF">JTE90_009677</name>
</gene>
<feature type="transmembrane region" description="Helical" evidence="5">
    <location>
        <begin position="167"/>
        <end position="187"/>
    </location>
</feature>
<feature type="transmembrane region" description="Helical" evidence="5">
    <location>
        <begin position="301"/>
        <end position="318"/>
    </location>
</feature>
<keyword evidence="2 5" id="KW-1133">Transmembrane helix</keyword>
<protein>
    <submittedName>
        <fullName evidence="6">Uncharacterized protein</fullName>
    </submittedName>
</protein>
<feature type="compositionally biased region" description="Basic and acidic residues" evidence="4">
    <location>
        <begin position="584"/>
        <end position="606"/>
    </location>
</feature>
<comment type="caution">
    <text evidence="6">The sequence shown here is derived from an EMBL/GenBank/DDBJ whole genome shotgun (WGS) entry which is preliminary data.</text>
</comment>
<proteinExistence type="predicted"/>
<evidence type="ECO:0000256" key="4">
    <source>
        <dbReference type="SAM" id="MobiDB-lite"/>
    </source>
</evidence>
<dbReference type="PANTHER" id="PTHR23121:SF9">
    <property type="entry name" value="SODIUM-DEPENDENT GLUCOSE TRANSPORTER 1"/>
    <property type="match status" value="1"/>
</dbReference>
<keyword evidence="3 5" id="KW-0472">Membrane</keyword>
<dbReference type="Gene3D" id="1.20.1250.20">
    <property type="entry name" value="MFS general substrate transporter like domains"/>
    <property type="match status" value="1"/>
</dbReference>
<feature type="transmembrane region" description="Helical" evidence="5">
    <location>
        <begin position="107"/>
        <end position="125"/>
    </location>
</feature>
<feature type="transmembrane region" description="Helical" evidence="5">
    <location>
        <begin position="386"/>
        <end position="408"/>
    </location>
</feature>
<evidence type="ECO:0000256" key="5">
    <source>
        <dbReference type="SAM" id="Phobius"/>
    </source>
</evidence>
<feature type="transmembrane region" description="Helical" evidence="5">
    <location>
        <begin position="325"/>
        <end position="345"/>
    </location>
</feature>
<evidence type="ECO:0000256" key="2">
    <source>
        <dbReference type="ARBA" id="ARBA00022989"/>
    </source>
</evidence>
<feature type="compositionally biased region" description="Low complexity" evidence="4">
    <location>
        <begin position="513"/>
        <end position="545"/>
    </location>
</feature>
<organism evidence="6 7">
    <name type="scientific">Oedothorax gibbosus</name>
    <dbReference type="NCBI Taxonomy" id="931172"/>
    <lineage>
        <taxon>Eukaryota</taxon>
        <taxon>Metazoa</taxon>
        <taxon>Ecdysozoa</taxon>
        <taxon>Arthropoda</taxon>
        <taxon>Chelicerata</taxon>
        <taxon>Arachnida</taxon>
        <taxon>Araneae</taxon>
        <taxon>Araneomorphae</taxon>
        <taxon>Entelegynae</taxon>
        <taxon>Araneoidea</taxon>
        <taxon>Linyphiidae</taxon>
        <taxon>Erigoninae</taxon>
        <taxon>Oedothorax</taxon>
    </lineage>
</organism>
<feature type="transmembrane region" description="Helical" evidence="5">
    <location>
        <begin position="351"/>
        <end position="374"/>
    </location>
</feature>
<dbReference type="AlphaFoldDB" id="A0AAV6V7B7"/>
<feature type="compositionally biased region" description="Basic and acidic residues" evidence="4">
    <location>
        <begin position="481"/>
        <end position="509"/>
    </location>
</feature>
<sequence>MSTSERRRTKKEDTDADLDTVGPTPESQKHKWAKVSLTIALVASYICLACKRSIVGPTTLNLAQMVNTTQKEIPIIFTMRSFGYVLGFTIGGLFWDKIKISIYRHSLIVFVNVMSGLTALIIPFCKTLNQLGVTFIVSGTFLGILDIGLNVYFLQIWHGESPRYYQTLHLSYAVGYLIGPVMARIFFEDIEEGMSKDIQMMDMPVMPRISYAYVILCLMFIVAAIIWFVICILHIFPTKQKKVKPSLLKEQSSKFRYFAIITTSLLLFLDGSIELGYQHILATFTFTNYGVTMVHSADITTMFWGFFVIGSILTIILAGYFHPHILIICNNLIEIAAGIIFLFLIEKTNQYLAVGNCLLGLGASTLFSNTILWYDSYITITVQTMWVFLLCDVLAEMVIPELLTAIMRHDHEPIAIFLTSVPILYLIIFFVQCTIFFPTGEKYPTDFGKPGKRSTRRRIFPIFLYKRIKTQEDIEDAESPSYDKKEDIAPGPLDKKKSSKEKKEVEKPPKLGAASPKAAASPEDASPEAAASPIDASPEAAASPKDAAEEKYPEDEEQQEAEEDDQQDDDKENDEDTEEEKDMNEESKGFEMNEKDKESSERRNSA</sequence>
<accession>A0AAV6V7B7</accession>
<feature type="transmembrane region" description="Helical" evidence="5">
    <location>
        <begin position="257"/>
        <end position="281"/>
    </location>
</feature>
<feature type="transmembrane region" description="Helical" evidence="5">
    <location>
        <begin position="35"/>
        <end position="55"/>
    </location>
</feature>
<evidence type="ECO:0000313" key="7">
    <source>
        <dbReference type="Proteomes" id="UP000827092"/>
    </source>
</evidence>
<feature type="compositionally biased region" description="Basic and acidic residues" evidence="4">
    <location>
        <begin position="1"/>
        <end position="13"/>
    </location>
</feature>
<feature type="region of interest" description="Disordered" evidence="4">
    <location>
        <begin position="475"/>
        <end position="606"/>
    </location>
</feature>
<reference evidence="6 7" key="1">
    <citation type="journal article" date="2022" name="Nat. Ecol. Evol.">
        <title>A masculinizing supergene underlies an exaggerated male reproductive morph in a spider.</title>
        <authorList>
            <person name="Hendrickx F."/>
            <person name="De Corte Z."/>
            <person name="Sonet G."/>
            <person name="Van Belleghem S.M."/>
            <person name="Kostlbacher S."/>
            <person name="Vangestel C."/>
        </authorList>
    </citation>
    <scope>NUCLEOTIDE SEQUENCE [LARGE SCALE GENOMIC DNA]</scope>
    <source>
        <strain evidence="6">W744_W776</strain>
    </source>
</reference>
<feature type="region of interest" description="Disordered" evidence="4">
    <location>
        <begin position="1"/>
        <end position="26"/>
    </location>
</feature>
<evidence type="ECO:0000256" key="3">
    <source>
        <dbReference type="ARBA" id="ARBA00023136"/>
    </source>
</evidence>
<feature type="transmembrane region" description="Helical" evidence="5">
    <location>
        <begin position="75"/>
        <end position="95"/>
    </location>
</feature>
<name>A0AAV6V7B7_9ARAC</name>
<dbReference type="EMBL" id="JAFNEN010000136">
    <property type="protein sequence ID" value="KAG8192645.1"/>
    <property type="molecule type" value="Genomic_DNA"/>
</dbReference>
<dbReference type="SUPFAM" id="SSF103473">
    <property type="entry name" value="MFS general substrate transporter"/>
    <property type="match status" value="1"/>
</dbReference>
<dbReference type="Proteomes" id="UP000827092">
    <property type="component" value="Unassembled WGS sequence"/>
</dbReference>
<feature type="transmembrane region" description="Helical" evidence="5">
    <location>
        <begin position="414"/>
        <end position="437"/>
    </location>
</feature>